<name>A0ABU2W2Q8_9ACTN</name>
<dbReference type="EMBL" id="JAVRFG010000019">
    <property type="protein sequence ID" value="MDT0492141.1"/>
    <property type="molecule type" value="Genomic_DNA"/>
</dbReference>
<keyword evidence="2" id="KW-1185">Reference proteome</keyword>
<accession>A0ABU2W2Q8</accession>
<dbReference type="RefSeq" id="WP_311600527.1">
    <property type="nucleotide sequence ID" value="NZ_JAVRFG010000019.1"/>
</dbReference>
<gene>
    <name evidence="1" type="ORF">RM717_16650</name>
</gene>
<organism evidence="1 2">
    <name type="scientific">Streptomyces stephensoniae</name>
    <dbReference type="NCBI Taxonomy" id="3375367"/>
    <lineage>
        <taxon>Bacteria</taxon>
        <taxon>Bacillati</taxon>
        <taxon>Actinomycetota</taxon>
        <taxon>Actinomycetes</taxon>
        <taxon>Kitasatosporales</taxon>
        <taxon>Streptomycetaceae</taxon>
        <taxon>Streptomyces</taxon>
    </lineage>
</organism>
<protein>
    <submittedName>
        <fullName evidence="1">Uncharacterized protein</fullName>
    </submittedName>
</protein>
<dbReference type="Proteomes" id="UP001180556">
    <property type="component" value="Unassembled WGS sequence"/>
</dbReference>
<proteinExistence type="predicted"/>
<evidence type="ECO:0000313" key="1">
    <source>
        <dbReference type="EMBL" id="MDT0492141.1"/>
    </source>
</evidence>
<sequence length="291" mass="32441">MAAAKRSPKSPIDVEPGAVFAFRTSPLHPDSPPGTGRFGALAVVARAPEVIVVAVFDGVWDRVPTLEEVRGRRVLRRRRFAHTGRPAVFACGVEDTTGLSDLTALGTAPLTTEQTKLAAPYVSPRSVGTSFSTLALADSDVEGEWRWAHDREALLREQEAVEERRRRAADAERARYAARLAGLTWEQLLAETPFERWTPSPPFPPAAFRQAAARRVHQACRELRDLGPKPRKPAVRKVLKSLVLWFNTADQAADWVIETEEREDICFVLEELAHVAGHPSLVMEADEWREW</sequence>
<comment type="caution">
    <text evidence="1">The sequence shown here is derived from an EMBL/GenBank/DDBJ whole genome shotgun (WGS) entry which is preliminary data.</text>
</comment>
<evidence type="ECO:0000313" key="2">
    <source>
        <dbReference type="Proteomes" id="UP001180556"/>
    </source>
</evidence>
<reference evidence="2" key="1">
    <citation type="submission" date="2023-07" db="EMBL/GenBank/DDBJ databases">
        <title>30 novel species of actinomycetes from the DSMZ collection.</title>
        <authorList>
            <person name="Nouioui I."/>
        </authorList>
    </citation>
    <scope>NUCLEOTIDE SEQUENCE [LARGE SCALE GENOMIC DNA]</scope>
    <source>
        <strain evidence="2">DSM 40932</strain>
    </source>
</reference>